<reference evidence="3" key="1">
    <citation type="submission" date="2025-08" db="UniProtKB">
        <authorList>
            <consortium name="RefSeq"/>
        </authorList>
    </citation>
    <scope>IDENTIFICATION</scope>
    <source>
        <tissue evidence="3">Total insect</tissue>
    </source>
</reference>
<dbReference type="Pfam" id="PF21672">
    <property type="entry name" value="COMM_HN"/>
    <property type="match status" value="1"/>
</dbReference>
<protein>
    <submittedName>
        <fullName evidence="3">COMM domain-containing protein 10</fullName>
    </submittedName>
</protein>
<dbReference type="PROSITE" id="PS51269">
    <property type="entry name" value="COMM"/>
    <property type="match status" value="1"/>
</dbReference>
<gene>
    <name evidence="3" type="primary">LOC117645917</name>
</gene>
<dbReference type="FunCoup" id="A0A6P8YXL7">
    <property type="interactions" value="514"/>
</dbReference>
<dbReference type="PANTHER" id="PTHR12333">
    <property type="entry name" value="COMM DOMAIN CONTAINING PROTEIN 10"/>
    <property type="match status" value="1"/>
</dbReference>
<dbReference type="PANTHER" id="PTHR12333:SF0">
    <property type="entry name" value="COMM DOMAIN-CONTAINING PROTEIN 10"/>
    <property type="match status" value="1"/>
</dbReference>
<accession>A0A6P8YXL7</accession>
<dbReference type="CTD" id="32116"/>
<dbReference type="Pfam" id="PF07258">
    <property type="entry name" value="COMM_domain"/>
    <property type="match status" value="1"/>
</dbReference>
<evidence type="ECO:0000313" key="2">
    <source>
        <dbReference type="Proteomes" id="UP000515158"/>
    </source>
</evidence>
<evidence type="ECO:0000259" key="1">
    <source>
        <dbReference type="PROSITE" id="PS51269"/>
    </source>
</evidence>
<dbReference type="InterPro" id="IPR037361">
    <property type="entry name" value="COMMD10"/>
</dbReference>
<proteinExistence type="predicted"/>
<dbReference type="GeneID" id="117645917"/>
<dbReference type="AlphaFoldDB" id="A0A6P8YXL7"/>
<evidence type="ECO:0000313" key="3">
    <source>
        <dbReference type="RefSeq" id="XP_034242360.1"/>
    </source>
</evidence>
<sequence length="204" mass="23201">MSSSWIQVTPKFQKGVTLINSIEPAKLRLLLNRIATFMQRDSVKGISSPFTEDEESKLEKSLGLQLKDVRLVIDTASLILQQSAYHIIKPDSLKSKLIEDLKLEQERAAAVASVWESNASLIVESLRKRSVLPYQFADMTWLLNVETSSDKISKRKEPVALLELLLQSGDSDNNRKVKLEMHKPQLQKLYQNLEKIQTQLDALK</sequence>
<name>A0A6P8YXL7_THRPL</name>
<dbReference type="RefSeq" id="XP_034242360.1">
    <property type="nucleotide sequence ID" value="XM_034386469.1"/>
</dbReference>
<keyword evidence="2" id="KW-1185">Reference proteome</keyword>
<feature type="domain" description="COMM" evidence="1">
    <location>
        <begin position="135"/>
        <end position="204"/>
    </location>
</feature>
<organism evidence="3">
    <name type="scientific">Thrips palmi</name>
    <name type="common">Melon thrips</name>
    <dbReference type="NCBI Taxonomy" id="161013"/>
    <lineage>
        <taxon>Eukaryota</taxon>
        <taxon>Metazoa</taxon>
        <taxon>Ecdysozoa</taxon>
        <taxon>Arthropoda</taxon>
        <taxon>Hexapoda</taxon>
        <taxon>Insecta</taxon>
        <taxon>Pterygota</taxon>
        <taxon>Neoptera</taxon>
        <taxon>Paraneoptera</taxon>
        <taxon>Thysanoptera</taxon>
        <taxon>Terebrantia</taxon>
        <taxon>Thripoidea</taxon>
        <taxon>Thripidae</taxon>
        <taxon>Thrips</taxon>
    </lineage>
</organism>
<dbReference type="Proteomes" id="UP000515158">
    <property type="component" value="Unplaced"/>
</dbReference>
<dbReference type="InterPro" id="IPR017920">
    <property type="entry name" value="COMM"/>
</dbReference>
<dbReference type="KEGG" id="tpal:117645917"/>
<dbReference type="InParanoid" id="A0A6P8YXL7"/>
<dbReference type="OrthoDB" id="77522at2759"/>